<dbReference type="Pfam" id="PF01546">
    <property type="entry name" value="Peptidase_M20"/>
    <property type="match status" value="1"/>
</dbReference>
<dbReference type="RefSeq" id="WP_091614098.1">
    <property type="nucleotide sequence ID" value="NZ_FNNC01000003.1"/>
</dbReference>
<dbReference type="PANTHER" id="PTHR43808:SF27">
    <property type="entry name" value="PROTEIN ROCB"/>
    <property type="match status" value="1"/>
</dbReference>
<dbReference type="InterPro" id="IPR001261">
    <property type="entry name" value="ArgE/DapE_CS"/>
</dbReference>
<dbReference type="STRING" id="1122204.SAMN05421781_1853"/>
<evidence type="ECO:0000313" key="4">
    <source>
        <dbReference type="Proteomes" id="UP000199488"/>
    </source>
</evidence>
<dbReference type="PANTHER" id="PTHR43808">
    <property type="entry name" value="ACETYLORNITHINE DEACETYLASE"/>
    <property type="match status" value="1"/>
</dbReference>
<evidence type="ECO:0000256" key="1">
    <source>
        <dbReference type="ARBA" id="ARBA00022801"/>
    </source>
</evidence>
<dbReference type="InterPro" id="IPR050072">
    <property type="entry name" value="Peptidase_M20A"/>
</dbReference>
<keyword evidence="1" id="KW-0378">Hydrolase</keyword>
<evidence type="ECO:0000313" key="3">
    <source>
        <dbReference type="EMBL" id="SDW58708.1"/>
    </source>
</evidence>
<dbReference type="GO" id="GO:0016787">
    <property type="term" value="F:hydrolase activity"/>
    <property type="evidence" value="ECO:0007669"/>
    <property type="project" value="UniProtKB-KW"/>
</dbReference>
<dbReference type="EMBL" id="FNNC01000003">
    <property type="protein sequence ID" value="SDW58708.1"/>
    <property type="molecule type" value="Genomic_DNA"/>
</dbReference>
<proteinExistence type="predicted"/>
<keyword evidence="4" id="KW-1185">Reference proteome</keyword>
<evidence type="ECO:0000256" key="2">
    <source>
        <dbReference type="ARBA" id="ARBA00022833"/>
    </source>
</evidence>
<dbReference type="Gene3D" id="3.40.630.10">
    <property type="entry name" value="Zn peptidases"/>
    <property type="match status" value="1"/>
</dbReference>
<accession>A0A1H2URV8</accession>
<dbReference type="PROSITE" id="PS00759">
    <property type="entry name" value="ARGE_DAPE_CPG2_2"/>
    <property type="match status" value="1"/>
</dbReference>
<organism evidence="3 4">
    <name type="scientific">Marinococcus luteus</name>
    <dbReference type="NCBI Taxonomy" id="1122204"/>
    <lineage>
        <taxon>Bacteria</taxon>
        <taxon>Bacillati</taxon>
        <taxon>Bacillota</taxon>
        <taxon>Bacilli</taxon>
        <taxon>Bacillales</taxon>
        <taxon>Bacillaceae</taxon>
        <taxon>Marinococcus</taxon>
    </lineage>
</organism>
<dbReference type="Proteomes" id="UP000199488">
    <property type="component" value="Unassembled WGS sequence"/>
</dbReference>
<dbReference type="PIRSF" id="PIRSF010386">
    <property type="entry name" value="RocB"/>
    <property type="match status" value="1"/>
</dbReference>
<reference evidence="3 4" key="1">
    <citation type="submission" date="2016-10" db="EMBL/GenBank/DDBJ databases">
        <authorList>
            <person name="de Groot N.N."/>
        </authorList>
    </citation>
    <scope>NUCLEOTIDE SEQUENCE [LARGE SCALE GENOMIC DNA]</scope>
    <source>
        <strain evidence="3 4">DSM 23126</strain>
    </source>
</reference>
<keyword evidence="2" id="KW-0862">Zinc</keyword>
<protein>
    <submittedName>
        <fullName evidence="3">Arginine utilization protein RocB</fullName>
    </submittedName>
</protein>
<dbReference type="InterPro" id="IPR012166">
    <property type="entry name" value="Uncharacterised_RocB"/>
</dbReference>
<gene>
    <name evidence="3" type="ORF">SAMN05421781_1853</name>
</gene>
<sequence>MYENLQSLTTAEQAEYLTEYLVEWNSVNASDGEVSIARELYRILHTFPYFQQFPERVWVEPVHGDPHGRQNVFAFIKGPSSSAQTILYHSHIDTVGIEDYGNIKYQACSPKELLPYFKSYTNDPEVQADAQSGDWMFGRGSVDMKSGIAVHIVNLLYFSEHPEELEGNILLLLNPDEESEHCGLIGALPVLRDLKRSHNLQYLLAINNDFIAPLYEGDTTKYIYTGTAGKLLPAFFVFGREVHVGDTLAGVDPNFVAAKLTEGIHNNYDLTEHIPGELILPPTCLYQRDTKESYTVQTASGSRLYFNYFLYETTAEQVTEQMLQSARQAAEESEQYFASQYDRYIEVTGMPPKNISWEIDVKTYENYRLELEQKGLDTQAAIQKRLAETAGMDLRLRSFELVHALRELDPDKTPQIIFFYAPPFLPHNYLTEGNSRHREMKASLSSILQENSASTGEIFEMRNFFPYLSDGSFLSIQESDAELQPLLKNLPEGDTLYPVPVEAIKQLNISSINMGVYGKDGHKWTERVYKPYSFHILPSLIRDTTVRILREFASVKK</sequence>
<name>A0A1H2URV8_9BACI</name>
<dbReference type="SUPFAM" id="SSF53187">
    <property type="entry name" value="Zn-dependent exopeptidases"/>
    <property type="match status" value="1"/>
</dbReference>
<dbReference type="InterPro" id="IPR002933">
    <property type="entry name" value="Peptidase_M20"/>
</dbReference>
<dbReference type="AlphaFoldDB" id="A0A1H2URV8"/>
<dbReference type="OrthoDB" id="9815360at2"/>